<dbReference type="GO" id="GO:0016887">
    <property type="term" value="F:ATP hydrolysis activity"/>
    <property type="evidence" value="ECO:0007669"/>
    <property type="project" value="InterPro"/>
</dbReference>
<comment type="caution">
    <text evidence="15">The sequence shown here is derived from an EMBL/GenBank/DDBJ whole genome shotgun (WGS) entry which is preliminary data.</text>
</comment>
<reference evidence="15 16" key="1">
    <citation type="submission" date="2019-12" db="EMBL/GenBank/DDBJ databases">
        <authorList>
            <person name="Floudas D."/>
            <person name="Bentzer J."/>
            <person name="Ahren D."/>
            <person name="Johansson T."/>
            <person name="Persson P."/>
            <person name="Tunlid A."/>
        </authorList>
    </citation>
    <scope>NUCLEOTIDE SEQUENCE [LARGE SCALE GENOMIC DNA]</scope>
    <source>
        <strain evidence="15 16">CBS 102.39</strain>
    </source>
</reference>
<accession>A0A8H4QIP0</accession>
<comment type="subcellular location">
    <subcellularLocation>
        <location evidence="1">Mitochondrion inner membrane</location>
        <topology evidence="1">Single-pass membrane protein</topology>
    </subcellularLocation>
</comment>
<evidence type="ECO:0000256" key="12">
    <source>
        <dbReference type="SAM" id="MobiDB-lite"/>
    </source>
</evidence>
<dbReference type="SUPFAM" id="SSF52540">
    <property type="entry name" value="P-loop containing nucleoside triphosphate hydrolases"/>
    <property type="match status" value="1"/>
</dbReference>
<evidence type="ECO:0000256" key="4">
    <source>
        <dbReference type="ARBA" id="ARBA00022741"/>
    </source>
</evidence>
<dbReference type="Pfam" id="PF00004">
    <property type="entry name" value="AAA"/>
    <property type="match status" value="2"/>
</dbReference>
<dbReference type="Proteomes" id="UP000521872">
    <property type="component" value="Unassembled WGS sequence"/>
</dbReference>
<comment type="catalytic activity">
    <reaction evidence="11">
        <text>ATP + H2O = ADP + phosphate + H(+)</text>
        <dbReference type="Rhea" id="RHEA:13065"/>
        <dbReference type="ChEBI" id="CHEBI:15377"/>
        <dbReference type="ChEBI" id="CHEBI:15378"/>
        <dbReference type="ChEBI" id="CHEBI:30616"/>
        <dbReference type="ChEBI" id="CHEBI:43474"/>
        <dbReference type="ChEBI" id="CHEBI:456216"/>
    </reaction>
    <physiologicalReaction direction="left-to-right" evidence="11">
        <dbReference type="Rhea" id="RHEA:13066"/>
    </physiologicalReaction>
</comment>
<keyword evidence="8" id="KW-1133">Transmembrane helix</keyword>
<evidence type="ECO:0000256" key="2">
    <source>
        <dbReference type="ARBA" id="ARBA00007448"/>
    </source>
</evidence>
<keyword evidence="4" id="KW-0547">Nucleotide-binding</keyword>
<keyword evidence="10" id="KW-0472">Membrane</keyword>
<feature type="domain" description="AAA+ ATPase" evidence="13">
    <location>
        <begin position="278"/>
        <end position="430"/>
    </location>
</feature>
<keyword evidence="16" id="KW-1185">Reference proteome</keyword>
<dbReference type="InterPro" id="IPR003959">
    <property type="entry name" value="ATPase_AAA_core"/>
</dbReference>
<proteinExistence type="inferred from homology"/>
<protein>
    <recommendedName>
        <fullName evidence="17">Mitochondrial chaperone BCS1</fullName>
    </recommendedName>
</protein>
<dbReference type="AlphaFoldDB" id="A0A8H4QIP0"/>
<comment type="similarity">
    <text evidence="2">Belongs to the AAA ATPase family. BCS1 subfamily.</text>
</comment>
<evidence type="ECO:0000313" key="16">
    <source>
        <dbReference type="Proteomes" id="UP000521872"/>
    </source>
</evidence>
<dbReference type="InterPro" id="IPR057495">
    <property type="entry name" value="AAA_lid_BCS1"/>
</dbReference>
<evidence type="ECO:0000259" key="13">
    <source>
        <dbReference type="SMART" id="SM00382"/>
    </source>
</evidence>
<dbReference type="Gene3D" id="3.40.50.300">
    <property type="entry name" value="P-loop containing nucleotide triphosphate hydrolases"/>
    <property type="match status" value="1"/>
</dbReference>
<evidence type="ECO:0000256" key="6">
    <source>
        <dbReference type="ARBA" id="ARBA00022801"/>
    </source>
</evidence>
<organism evidence="15 16">
    <name type="scientific">Agrocybe pediades</name>
    <dbReference type="NCBI Taxonomy" id="84607"/>
    <lineage>
        <taxon>Eukaryota</taxon>
        <taxon>Fungi</taxon>
        <taxon>Dikarya</taxon>
        <taxon>Basidiomycota</taxon>
        <taxon>Agaricomycotina</taxon>
        <taxon>Agaricomycetes</taxon>
        <taxon>Agaricomycetidae</taxon>
        <taxon>Agaricales</taxon>
        <taxon>Agaricineae</taxon>
        <taxon>Strophariaceae</taxon>
        <taxon>Agrocybe</taxon>
    </lineage>
</organism>
<evidence type="ECO:0000256" key="10">
    <source>
        <dbReference type="ARBA" id="ARBA00023136"/>
    </source>
</evidence>
<dbReference type="InterPro" id="IPR027417">
    <property type="entry name" value="P-loop_NTPase"/>
</dbReference>
<dbReference type="CDD" id="cd19510">
    <property type="entry name" value="RecA-like_BCS1"/>
    <property type="match status" value="1"/>
</dbReference>
<feature type="region of interest" description="Disordered" evidence="12">
    <location>
        <begin position="567"/>
        <end position="601"/>
    </location>
</feature>
<dbReference type="GO" id="GO:0005743">
    <property type="term" value="C:mitochondrial inner membrane"/>
    <property type="evidence" value="ECO:0007669"/>
    <property type="project" value="UniProtKB-SubCell"/>
</dbReference>
<evidence type="ECO:0000259" key="14">
    <source>
        <dbReference type="SMART" id="SM01024"/>
    </source>
</evidence>
<dbReference type="GO" id="GO:0005524">
    <property type="term" value="F:ATP binding"/>
    <property type="evidence" value="ECO:0007669"/>
    <property type="project" value="UniProtKB-KW"/>
</dbReference>
<evidence type="ECO:0000256" key="9">
    <source>
        <dbReference type="ARBA" id="ARBA00023128"/>
    </source>
</evidence>
<keyword evidence="5" id="KW-0999">Mitochondrion inner membrane</keyword>
<dbReference type="SMART" id="SM01024">
    <property type="entry name" value="BCS1_N"/>
    <property type="match status" value="1"/>
</dbReference>
<dbReference type="InterPro" id="IPR050747">
    <property type="entry name" value="Mitochondrial_chaperone_BCS1"/>
</dbReference>
<feature type="domain" description="BCS1 N-terminal" evidence="14">
    <location>
        <begin position="54"/>
        <end position="247"/>
    </location>
</feature>
<dbReference type="SMART" id="SM00382">
    <property type="entry name" value="AAA"/>
    <property type="match status" value="1"/>
</dbReference>
<dbReference type="EMBL" id="JAACJL010000057">
    <property type="protein sequence ID" value="KAF4611825.1"/>
    <property type="molecule type" value="Genomic_DNA"/>
</dbReference>
<evidence type="ECO:0000256" key="5">
    <source>
        <dbReference type="ARBA" id="ARBA00022792"/>
    </source>
</evidence>
<evidence type="ECO:0008006" key="17">
    <source>
        <dbReference type="Google" id="ProtNLM"/>
    </source>
</evidence>
<evidence type="ECO:0000313" key="15">
    <source>
        <dbReference type="EMBL" id="KAF4611825.1"/>
    </source>
</evidence>
<evidence type="ECO:0000256" key="1">
    <source>
        <dbReference type="ARBA" id="ARBA00004434"/>
    </source>
</evidence>
<keyword evidence="7" id="KW-0067">ATP-binding</keyword>
<evidence type="ECO:0000256" key="3">
    <source>
        <dbReference type="ARBA" id="ARBA00022692"/>
    </source>
</evidence>
<evidence type="ECO:0000256" key="8">
    <source>
        <dbReference type="ARBA" id="ARBA00022989"/>
    </source>
</evidence>
<dbReference type="InterPro" id="IPR003593">
    <property type="entry name" value="AAA+_ATPase"/>
</dbReference>
<dbReference type="Pfam" id="PF08740">
    <property type="entry name" value="BCS1_N"/>
    <property type="match status" value="1"/>
</dbReference>
<dbReference type="PANTHER" id="PTHR23070">
    <property type="entry name" value="BCS1 AAA-TYPE ATPASE"/>
    <property type="match status" value="1"/>
</dbReference>
<keyword evidence="9" id="KW-0496">Mitochondrion</keyword>
<evidence type="ECO:0000256" key="7">
    <source>
        <dbReference type="ARBA" id="ARBA00022840"/>
    </source>
</evidence>
<keyword evidence="6" id="KW-0378">Hydrolase</keyword>
<sequence>MDYQHLSGDGHGGNGGLWGSASNMVTRIMGFSMVASLFQPVNGGVASSTGFRLFMFGTMVEVGRRFCQWVYDRFNVFQYSITAEFDEGDPVYEWIVLFLTEQKIWKRSRMFHVTATSSKRKWGIGKSMASTSNLGKGKEKETAQYVPTFEAPQLFRWKGHWAEIKRSKGQLTYNEFTGGTQTVAKLYLTIYTRDMSMLSSFVEEAENVYIKTSSPNVVIHSVDQNGYNPGFPWMNTKSKARRSLNSIILPEGVLQTILDDAREFLDTEDWYTKAGIPHRRGYLLHGPPGTGKTSTIYAMAGELGLEIYSLSLASSSVDDSFLQRAVGSIPKGAILLIEDIDCAFSSRDDDDDGDTSRQQAQFLPFPLSMGGRRGSRQSAVTLSGLLNVLDGVGSEEGRIFFATTNYIDRLDPALLRPGRIDRKVQYYLATKEQAKALFIRFYPVSHTTLLAEHTTSSLDSEKLPLPTDKKRAMIRALASEFASNFPEHEFTTAELQGYLLSCKKEPERAAAEVMNWVEEERNERKARKAREEARMIRIKERKEAREADRLQVSLDRLRERGGRVEGVGIPIETAGGAESDSPQTSISEPVDLGSASAEGDP</sequence>
<dbReference type="InterPro" id="IPR014851">
    <property type="entry name" value="BCS1_N"/>
</dbReference>
<name>A0A8H4QIP0_9AGAR</name>
<gene>
    <name evidence="15" type="ORF">D9613_004024</name>
</gene>
<keyword evidence="3" id="KW-0812">Transmembrane</keyword>
<evidence type="ECO:0000256" key="11">
    <source>
        <dbReference type="ARBA" id="ARBA00048778"/>
    </source>
</evidence>
<dbReference type="Pfam" id="PF25426">
    <property type="entry name" value="AAA_lid_BCS1"/>
    <property type="match status" value="1"/>
</dbReference>